<evidence type="ECO:0000313" key="2">
    <source>
        <dbReference type="Proteomes" id="UP000189857"/>
    </source>
</evidence>
<accession>A0A1T4Q6R5</accession>
<evidence type="ECO:0000313" key="1">
    <source>
        <dbReference type="EMBL" id="SJZ98918.1"/>
    </source>
</evidence>
<keyword evidence="2" id="KW-1185">Reference proteome</keyword>
<sequence length="62" mass="7335">MNERNKAYAKGGFRERYAMDKGTEKEIVFGGDRCLRYDYDINDEYQDGNGAIWNVDKGKWIY</sequence>
<gene>
    <name evidence="1" type="ORF">SAMN02745110_02268</name>
</gene>
<dbReference type="EMBL" id="FUXA01000016">
    <property type="protein sequence ID" value="SJZ98918.1"/>
    <property type="molecule type" value="Genomic_DNA"/>
</dbReference>
<organism evidence="1 2">
    <name type="scientific">Eubacterium ruminantium</name>
    <dbReference type="NCBI Taxonomy" id="42322"/>
    <lineage>
        <taxon>Bacteria</taxon>
        <taxon>Bacillati</taxon>
        <taxon>Bacillota</taxon>
        <taxon>Clostridia</taxon>
        <taxon>Eubacteriales</taxon>
        <taxon>Eubacteriaceae</taxon>
        <taxon>Eubacterium</taxon>
    </lineage>
</organism>
<dbReference type="Proteomes" id="UP000189857">
    <property type="component" value="Unassembled WGS sequence"/>
</dbReference>
<reference evidence="1 2" key="1">
    <citation type="submission" date="2017-02" db="EMBL/GenBank/DDBJ databases">
        <authorList>
            <person name="Peterson S.W."/>
        </authorList>
    </citation>
    <scope>NUCLEOTIDE SEQUENCE [LARGE SCALE GENOMIC DNA]</scope>
    <source>
        <strain evidence="1 2">ATCC 17233</strain>
    </source>
</reference>
<proteinExistence type="predicted"/>
<dbReference type="AlphaFoldDB" id="A0A1T4Q6R5"/>
<name>A0A1T4Q6R5_9FIRM</name>
<protein>
    <submittedName>
        <fullName evidence="1">Uncharacterized protein</fullName>
    </submittedName>
</protein>